<evidence type="ECO:0000313" key="1">
    <source>
        <dbReference type="EMBL" id="KAJ1178828.1"/>
    </source>
</evidence>
<evidence type="ECO:0000313" key="2">
    <source>
        <dbReference type="Proteomes" id="UP001066276"/>
    </source>
</evidence>
<dbReference type="Proteomes" id="UP001066276">
    <property type="component" value="Chromosome 3_2"/>
</dbReference>
<accession>A0AAV7TQX1</accession>
<keyword evidence="2" id="KW-1185">Reference proteome</keyword>
<protein>
    <submittedName>
        <fullName evidence="1">Uncharacterized protein</fullName>
    </submittedName>
</protein>
<sequence length="126" mass="13813">MVHTERDCGKLLGDLQLQVLLVDDRAALDQDLTVEEVQEAIVGLQLGKATDPNALPVDLYKCVANILARHMLALFQEAKTVGSLPPDQREATIVVIHKKGKPQTECSAYRPISLINLEAKVLTNSE</sequence>
<proteinExistence type="predicted"/>
<dbReference type="EMBL" id="JANPWB010000006">
    <property type="protein sequence ID" value="KAJ1178828.1"/>
    <property type="molecule type" value="Genomic_DNA"/>
</dbReference>
<dbReference type="PANTHER" id="PTHR19446">
    <property type="entry name" value="REVERSE TRANSCRIPTASES"/>
    <property type="match status" value="1"/>
</dbReference>
<comment type="caution">
    <text evidence="1">The sequence shown here is derived from an EMBL/GenBank/DDBJ whole genome shotgun (WGS) entry which is preliminary data.</text>
</comment>
<name>A0AAV7TQX1_PLEWA</name>
<organism evidence="1 2">
    <name type="scientific">Pleurodeles waltl</name>
    <name type="common">Iberian ribbed newt</name>
    <dbReference type="NCBI Taxonomy" id="8319"/>
    <lineage>
        <taxon>Eukaryota</taxon>
        <taxon>Metazoa</taxon>
        <taxon>Chordata</taxon>
        <taxon>Craniata</taxon>
        <taxon>Vertebrata</taxon>
        <taxon>Euteleostomi</taxon>
        <taxon>Amphibia</taxon>
        <taxon>Batrachia</taxon>
        <taxon>Caudata</taxon>
        <taxon>Salamandroidea</taxon>
        <taxon>Salamandridae</taxon>
        <taxon>Pleurodelinae</taxon>
        <taxon>Pleurodeles</taxon>
    </lineage>
</organism>
<dbReference type="AlphaFoldDB" id="A0AAV7TQX1"/>
<reference evidence="1" key="1">
    <citation type="journal article" date="2022" name="bioRxiv">
        <title>Sequencing and chromosome-scale assembly of the giantPleurodeles waltlgenome.</title>
        <authorList>
            <person name="Brown T."/>
            <person name="Elewa A."/>
            <person name="Iarovenko S."/>
            <person name="Subramanian E."/>
            <person name="Araus A.J."/>
            <person name="Petzold A."/>
            <person name="Susuki M."/>
            <person name="Suzuki K.-i.T."/>
            <person name="Hayashi T."/>
            <person name="Toyoda A."/>
            <person name="Oliveira C."/>
            <person name="Osipova E."/>
            <person name="Leigh N.D."/>
            <person name="Simon A."/>
            <person name="Yun M.H."/>
        </authorList>
    </citation>
    <scope>NUCLEOTIDE SEQUENCE</scope>
    <source>
        <strain evidence="1">20211129_DDA</strain>
        <tissue evidence="1">Liver</tissue>
    </source>
</reference>
<gene>
    <name evidence="1" type="ORF">NDU88_004070</name>
</gene>